<dbReference type="GO" id="GO:0030877">
    <property type="term" value="C:beta-catenin destruction complex"/>
    <property type="evidence" value="ECO:0007669"/>
    <property type="project" value="TreeGrafter"/>
</dbReference>
<dbReference type="InterPro" id="IPR000225">
    <property type="entry name" value="Armadillo"/>
</dbReference>
<dbReference type="FunFam" id="1.10.287.450:FF:000002">
    <property type="entry name" value="adenomatous polyposis coli protein 2"/>
    <property type="match status" value="1"/>
</dbReference>
<feature type="region of interest" description="Disordered" evidence="16">
    <location>
        <begin position="2018"/>
        <end position="2288"/>
    </location>
</feature>
<feature type="compositionally biased region" description="Low complexity" evidence="16">
    <location>
        <begin position="2408"/>
        <end position="2422"/>
    </location>
</feature>
<evidence type="ECO:0000256" key="6">
    <source>
        <dbReference type="ARBA" id="ARBA00022553"/>
    </source>
</evidence>
<dbReference type="SUPFAM" id="SSF58050">
    <property type="entry name" value="N-terminal coiled coil domain from apc"/>
    <property type="match status" value="1"/>
</dbReference>
<dbReference type="GO" id="GO:0045295">
    <property type="term" value="F:gamma-catenin binding"/>
    <property type="evidence" value="ECO:0007669"/>
    <property type="project" value="TreeGrafter"/>
</dbReference>
<keyword evidence="9" id="KW-0677">Repeat</keyword>
<comment type="similarity">
    <text evidence="4">Belongs to the adenomatous polyposis coli (APC) family.</text>
</comment>
<feature type="compositionally biased region" description="Low complexity" evidence="16">
    <location>
        <begin position="1712"/>
        <end position="1730"/>
    </location>
</feature>
<feature type="region of interest" description="Disordered" evidence="16">
    <location>
        <begin position="1279"/>
        <end position="1299"/>
    </location>
</feature>
<feature type="region of interest" description="Disordered" evidence="16">
    <location>
        <begin position="163"/>
        <end position="212"/>
    </location>
</feature>
<feature type="region of interest" description="Disordered" evidence="16">
    <location>
        <begin position="1803"/>
        <end position="1974"/>
    </location>
</feature>
<dbReference type="GO" id="GO:0120025">
    <property type="term" value="C:plasma membrane bounded cell projection"/>
    <property type="evidence" value="ECO:0007669"/>
    <property type="project" value="UniProtKB-ARBA"/>
</dbReference>
<sequence length="2594" mass="279658">MGPWGVAGSHHCLVGPLCLAGGAGTPKRICRSRGAPGSRRGAVLGVSEPWGGGGGSIAAAPEPAVVGGVWGGSSRGEEGTPQPPHCRLPPLTRGADEGTVGPSRSRCRPDPLGGWRGVPGPGPPSPRVTASCVSPPPGQVRGAAAGVAARGGLGGLGLAGGHRGPERVWRGTERGGGPRRGRGCPRCWRERSGRRSGAREDKSETKGAQSGAVRRALEEVKMSGSIASYDQLVRQVEALKKENSHLRRELEDNSNHLSKLENETSDMKEVLKHLQGKLEQEARVMVSSGQTEVLDQLKALQMDITSLYNLKFAPEVTSAGRGAEESPPAPASHRDGPGELGRATFRMLEELDRERCFLLGEIEKEEKEKVWYYAQLQSLATRLDELPHVETFSMQMDLIRQQLQFEAQHIRSLMEERFGTADEMVQRAQLCGKVPGMEGDGSLDPPTHPEEGGNTKVEVVFWLLSMLATRDKEDMSRTLLAMSSSQESCQAMRKSGCLPLLIQILHDSDGEPGPPESPTGAKDARMRANAALHNIVFSQPDEGQAKKEMRVLHVLEQIRSYSETCWDWLQMQSRDGGRGPEGAVPVPIEPQICQATCAIMKLSFDEEYRRAMNELGGLQAVAELLQVDYEMHKMTNDPLNLALRRYAGMALTNLTFGDVVNKATLCSRRGCMEAIVAQLGSDSEELHQVVSSILRNLSWRADINSKKVLREVGSVTGLTRCALHAGKESTLKSVLSALWNLSAHSTENKAAICGVEGALGFLVSTLTYKCQSNSLAIIESGGGILRNVSSLVATREDYRQVLRDHNCLQTLLQHLRSHSLTIVSNACGTLWNLSARSPRDQELLWDLGAVSMLRNLIHSKHKMIAMGSAAALRNLLTNRPPKYKDAAVVSPGSCMPSLYMRKQKALEAELDAKHLAETFDTMEKQSLKGQSAKKPMRHMESLVKDYASDSGCFDDDEVPNVSTGVETASASVLSMFLNSSFLQGQALPRALAQRHCPEPEKDGSGKTAEPKKPPLPEDDVSLAAEKLANKISSTVAKIDKLVEDISTMHNSSDDSFSLSSEDHCLDWQYGPEEGHEARAQSCSPCRLSDAGGFAKRESLSRAHTLLRLKTAYTSLSTDSLNSGSTSDGYCTKEHMKPCPRAAFLDYRDELQRYQKRPSRLDLKSILGKPERVEPPARDPAEPDKPEQRDLPERAKKTVTFPSPKMPEKETEWKKEVGTKPPTDPHVRTIKLSPSYQHVPMLETLAKSSAAAGHQPSLLGRKQAWLSPALLQAAEPLSKIPEKLPAQPPASAEQESVQKYSVEDTPICFSRCSSLSSLSSADNVLDGQSHSENDLDSDSSLEILEMEEGDAEGKGGRQEKEKVVDPGPTTPVGISQPISIPFPKRDKVFLREASPSRQEDLTPSSSSENYIQETPLVMSRCSSVSSLGSFESPSIASSIQSDPCSEMISGTISPSELPDSPGQTMPPSRSKTPLFELGCQPEKETSQFNIQWENNVKKFMEITDFKERFQLPQDLDSMVYFTVEKPNENFSCASSLSALPLHEHYVQKDVELKLIPTFPEKNSLNFAAHEKREERREERYLDGRRRAECPEPPDDDDIEILKECISSAMPSRFRKVKTSLLSGQVLHPQTKKPVHVPVYMLVPAHAHPGVPKHLRATARDLFKDDDSFTDSADGTPVNFSSAASLSDETLRYPAGEEAEHPLPERRREPGTIPARRAASGSSAPARLSSAGKGKAGPGRSEGKRGQTLPKGTASLELGVGRASGAPGRKDDALEDGVVFQSLCHTTPTEEAVYCFYDPDLDELPEAGRDGSSSKAQPGRAPRRERWGGSVPHKDPEPGPRPAKTKPQNNLIADETPPCYSLSSSMSSLSDANLSEGEERGQPCGKATWPRSAAVGQAQGGSPSSPSLNSEDDLLQKCIGSAMPKRRRPTARRRLVERKQKPPGPGGRERKAEARHHPEEEAGSDRGSDLDSVEWQAIQEGANSIVTWLHQAAASLSREPSSESDSILSFMSGLSVGSTLQLSLGRQEKQRPGSASGRDTARREHSKGRPERKEAAGARPAGRASARPERSPAPAKPVPNLPVVFRGRTVIYMPSLAKDAPSPRATPKKTPAAKPEARPAKNLSLSQQRSRSLHRLGKPPETGDLALPKRSTTPPARIGKGPPSSGSSRTSTPSQHAPKKLPSPSQVNKMGGPAAGKAGGSSSPPGPPARAPAPKSPAPRQSKTQKSPVRIPFMQKPSRKVLPGRGAMPVLEEQVDGSKARPGGPGGSRLNLVRMSSARSSGSDSDRSGFLRQLTFIKESSSLLLRHRSDLSPAPPATSLPRRGSPQRSHGAALPAVFLCSSRCDELKAAKPASPGQRPLIPRAQPGGKATAGVKPPRRTSSESPSRLPVKTSAPAAEPFKRYSSSPNISVARRAASPSSVRSEAAARRRQNEPAPGGPPGKPPVAMMKGTWRRIRDEDIPHILKSTLPSSALPLAGSGDEESPGTPGTPGTPRKTSDAVVQTEDFATSKTNSSTSPTLETRDGPPHPRVTGDGEAPAPAKAALPISFGHDAPAGTFPASRHGSPSKAARVTPFNYVPSPMAVTAVADKAVEKIQA</sequence>
<feature type="compositionally biased region" description="Basic and acidic residues" evidence="16">
    <location>
        <begin position="1696"/>
        <end position="1708"/>
    </location>
</feature>
<dbReference type="InterPro" id="IPR036149">
    <property type="entry name" value="APC_N_sf"/>
</dbReference>
<feature type="compositionally biased region" description="Basic and acidic residues" evidence="16">
    <location>
        <begin position="2518"/>
        <end position="2530"/>
    </location>
</feature>
<evidence type="ECO:0000256" key="9">
    <source>
        <dbReference type="ARBA" id="ARBA00022737"/>
    </source>
</evidence>
<dbReference type="GO" id="GO:0005794">
    <property type="term" value="C:Golgi apparatus"/>
    <property type="evidence" value="ECO:0007669"/>
    <property type="project" value="UniProtKB-SubCell"/>
</dbReference>
<keyword evidence="7" id="KW-0879">Wnt signaling pathway</keyword>
<dbReference type="GO" id="GO:0005881">
    <property type="term" value="C:cytoplasmic microtubule"/>
    <property type="evidence" value="ECO:0007669"/>
    <property type="project" value="TreeGrafter"/>
</dbReference>
<feature type="region of interest" description="Disordered" evidence="16">
    <location>
        <begin position="1155"/>
        <end position="1230"/>
    </location>
</feature>
<protein>
    <recommendedName>
        <fullName evidence="14">Adenomatous polyposis coli protein 2</fullName>
    </recommendedName>
</protein>
<feature type="compositionally biased region" description="Basic and acidic residues" evidence="16">
    <location>
        <begin position="1205"/>
        <end position="1226"/>
    </location>
</feature>
<feature type="region of interest" description="Disordered" evidence="16">
    <location>
        <begin position="318"/>
        <end position="340"/>
    </location>
</feature>
<keyword evidence="12" id="KW-0206">Cytoskeleton</keyword>
<dbReference type="InterPro" id="IPR016024">
    <property type="entry name" value="ARM-type_fold"/>
</dbReference>
<dbReference type="Ensembl" id="ENSCMUT00000001730.2">
    <property type="protein sequence ID" value="ENSCMUP00000001613.2"/>
    <property type="gene ID" value="ENSCMUG00000001095.2"/>
</dbReference>
<reference evidence="18" key="1">
    <citation type="submission" date="2019-10" db="EMBL/GenBank/DDBJ databases">
        <title>Corvus moneduloides (New Caledonian crow) genome, bCorMon1, primary haplotype.</title>
        <authorList>
            <person name="Rutz C."/>
            <person name="Fungtammasan C."/>
            <person name="Mountcastle J."/>
            <person name="Formenti G."/>
            <person name="Chow W."/>
            <person name="Howe K."/>
            <person name="Steele M.P."/>
            <person name="Fernandes J."/>
            <person name="Gilbert M.T.P."/>
            <person name="Fedrigo O."/>
            <person name="Jarvis E.D."/>
            <person name="Gemmell N."/>
        </authorList>
    </citation>
    <scope>NUCLEOTIDE SEQUENCE [LARGE SCALE GENOMIC DNA]</scope>
</reference>
<evidence type="ECO:0000256" key="16">
    <source>
        <dbReference type="SAM" id="MobiDB-lite"/>
    </source>
</evidence>
<gene>
    <name evidence="17" type="primary">APC2</name>
</gene>
<dbReference type="GO" id="GO:0016055">
    <property type="term" value="P:Wnt signaling pathway"/>
    <property type="evidence" value="ECO:0007669"/>
    <property type="project" value="UniProtKB-KW"/>
</dbReference>
<accession>A0A8C3D8V7</accession>
<feature type="coiled-coil region" evidence="15">
    <location>
        <begin position="229"/>
        <end position="277"/>
    </location>
</feature>
<dbReference type="Gene3D" id="1.20.5.10">
    <property type="match status" value="1"/>
</dbReference>
<reference evidence="17" key="2">
    <citation type="submission" date="2025-08" db="UniProtKB">
        <authorList>
            <consortium name="Ensembl"/>
        </authorList>
    </citation>
    <scope>IDENTIFICATION</scope>
</reference>
<feature type="region of interest" description="Disordered" evidence="16">
    <location>
        <begin position="2346"/>
        <end position="2570"/>
    </location>
</feature>
<feature type="compositionally biased region" description="Basic and acidic residues" evidence="16">
    <location>
        <begin position="995"/>
        <end position="1015"/>
    </location>
</feature>
<dbReference type="GO" id="GO:0007026">
    <property type="term" value="P:negative regulation of microtubule depolymerization"/>
    <property type="evidence" value="ECO:0007669"/>
    <property type="project" value="TreeGrafter"/>
</dbReference>
<accession>A0A8U7NQE4</accession>
<dbReference type="Pfam" id="PF16689">
    <property type="entry name" value="APC_N_CC"/>
    <property type="match status" value="1"/>
</dbReference>
<dbReference type="Gene3D" id="1.25.10.10">
    <property type="entry name" value="Leucine-rich Repeat Variant"/>
    <property type="match status" value="1"/>
</dbReference>
<evidence type="ECO:0000256" key="10">
    <source>
        <dbReference type="ARBA" id="ARBA00023034"/>
    </source>
</evidence>
<keyword evidence="10" id="KW-0333">Golgi apparatus</keyword>
<dbReference type="Pfam" id="PF05956">
    <property type="entry name" value="APC_basic"/>
    <property type="match status" value="1"/>
</dbReference>
<feature type="compositionally biased region" description="Acidic residues" evidence="16">
    <location>
        <begin position="1333"/>
        <end position="1349"/>
    </location>
</feature>
<evidence type="ECO:0000256" key="2">
    <source>
        <dbReference type="ARBA" id="ARBA00004555"/>
    </source>
</evidence>
<feature type="compositionally biased region" description="Basic and acidic residues" evidence="16">
    <location>
        <begin position="1820"/>
        <end position="1836"/>
    </location>
</feature>
<feature type="region of interest" description="Disordered" evidence="16">
    <location>
        <begin position="2305"/>
        <end position="2329"/>
    </location>
</feature>
<dbReference type="GO" id="GO:0090090">
    <property type="term" value="P:negative regulation of canonical Wnt signaling pathway"/>
    <property type="evidence" value="ECO:0007669"/>
    <property type="project" value="TreeGrafter"/>
</dbReference>
<evidence type="ECO:0000256" key="4">
    <source>
        <dbReference type="ARBA" id="ARBA00009051"/>
    </source>
</evidence>
<dbReference type="InterPro" id="IPR026818">
    <property type="entry name" value="Apc_fam"/>
</dbReference>
<dbReference type="Pfam" id="PF05923">
    <property type="entry name" value="APC_r"/>
    <property type="match status" value="1"/>
</dbReference>
<feature type="compositionally biased region" description="Polar residues" evidence="16">
    <location>
        <begin position="1668"/>
        <end position="1685"/>
    </location>
</feature>
<feature type="compositionally biased region" description="Low complexity" evidence="16">
    <location>
        <begin position="2482"/>
        <end position="2491"/>
    </location>
</feature>
<evidence type="ECO:0000256" key="11">
    <source>
        <dbReference type="ARBA" id="ARBA00023054"/>
    </source>
</evidence>
<comment type="subcellular location">
    <subcellularLocation>
        <location evidence="1">Cytoplasm</location>
        <location evidence="1">Cytoskeleton</location>
    </subcellularLocation>
    <subcellularLocation>
        <location evidence="3">Cytoplasm</location>
        <location evidence="3">Perinuclear region</location>
    </subcellularLocation>
    <subcellularLocation>
        <location evidence="2">Golgi apparatus</location>
    </subcellularLocation>
</comment>
<comment type="function">
    <text evidence="13">Stabilizes microtubules and may regulate actin fiber dynamics through the activation of Rho family GTPases. May also function in Wnt signaling by promoting the rapid degradation of CTNNB1.</text>
</comment>
<dbReference type="InterPro" id="IPR026831">
    <property type="entry name" value="APC_dom"/>
</dbReference>
<name>A0A8C3D8V7_CORMO</name>
<feature type="region of interest" description="Disordered" evidence="16">
    <location>
        <begin position="72"/>
        <end position="132"/>
    </location>
</feature>
<dbReference type="FunFam" id="1.25.10.10:FF:000035">
    <property type="entry name" value="adenomatous polyposis coli protein 2"/>
    <property type="match status" value="1"/>
</dbReference>
<dbReference type="Pfam" id="PF18797">
    <property type="entry name" value="APC_rep"/>
    <property type="match status" value="1"/>
</dbReference>
<keyword evidence="18" id="KW-1185">Reference proteome</keyword>
<feature type="region of interest" description="Disordered" evidence="16">
    <location>
        <begin position="1666"/>
        <end position="1685"/>
    </location>
</feature>
<feature type="region of interest" description="Disordered" evidence="16">
    <location>
        <begin position="1318"/>
        <end position="1379"/>
    </location>
</feature>
<dbReference type="SMART" id="SM00185">
    <property type="entry name" value="ARM"/>
    <property type="match status" value="7"/>
</dbReference>
<feature type="compositionally biased region" description="Basic and acidic residues" evidence="16">
    <location>
        <begin position="163"/>
        <end position="173"/>
    </location>
</feature>
<feature type="compositionally biased region" description="Low complexity" evidence="16">
    <location>
        <begin position="1890"/>
        <end position="1905"/>
    </location>
</feature>
<dbReference type="GO" id="GO:0001708">
    <property type="term" value="P:cell fate specification"/>
    <property type="evidence" value="ECO:0007669"/>
    <property type="project" value="TreeGrafter"/>
</dbReference>
<dbReference type="InterPro" id="IPR009224">
    <property type="entry name" value="SAMP"/>
</dbReference>
<dbReference type="InterPro" id="IPR032038">
    <property type="entry name" value="APC_N"/>
</dbReference>
<feature type="compositionally biased region" description="Basic and acidic residues" evidence="16">
    <location>
        <begin position="1945"/>
        <end position="1967"/>
    </location>
</feature>
<evidence type="ECO:0000256" key="12">
    <source>
        <dbReference type="ARBA" id="ARBA00023212"/>
    </source>
</evidence>
<evidence type="ECO:0000313" key="17">
    <source>
        <dbReference type="Ensembl" id="ENSCMUP00000001613.2"/>
    </source>
</evidence>
<dbReference type="InterPro" id="IPR009223">
    <property type="entry name" value="APC_rpt"/>
</dbReference>
<dbReference type="Pfam" id="PF11414">
    <property type="entry name" value="Suppressor_APC"/>
    <property type="match status" value="1"/>
</dbReference>
<dbReference type="GO" id="GO:0048471">
    <property type="term" value="C:perinuclear region of cytoplasm"/>
    <property type="evidence" value="ECO:0007669"/>
    <property type="project" value="UniProtKB-SubCell"/>
</dbReference>
<dbReference type="InterPro" id="IPR041257">
    <property type="entry name" value="APC_rep"/>
</dbReference>
<dbReference type="PROSITE" id="PS50176">
    <property type="entry name" value="ARM_REPEAT"/>
    <property type="match status" value="1"/>
</dbReference>
<feature type="compositionally biased region" description="Basic and acidic residues" evidence="16">
    <location>
        <begin position="1350"/>
        <end position="1363"/>
    </location>
</feature>
<feature type="compositionally biased region" description="Basic and acidic residues" evidence="16">
    <location>
        <begin position="187"/>
        <end position="205"/>
    </location>
</feature>
<keyword evidence="11 15" id="KW-0175">Coiled coil</keyword>
<dbReference type="GO" id="GO:0007389">
    <property type="term" value="P:pattern specification process"/>
    <property type="evidence" value="ECO:0007669"/>
    <property type="project" value="TreeGrafter"/>
</dbReference>
<evidence type="ECO:0000256" key="13">
    <source>
        <dbReference type="ARBA" id="ARBA00054133"/>
    </source>
</evidence>
<organism evidence="17 18">
    <name type="scientific">Corvus moneduloides</name>
    <name type="common">New Caledonian crow</name>
    <dbReference type="NCBI Taxonomy" id="1196302"/>
    <lineage>
        <taxon>Eukaryota</taxon>
        <taxon>Metazoa</taxon>
        <taxon>Chordata</taxon>
        <taxon>Craniata</taxon>
        <taxon>Vertebrata</taxon>
        <taxon>Euteleostomi</taxon>
        <taxon>Archelosauria</taxon>
        <taxon>Archosauria</taxon>
        <taxon>Dinosauria</taxon>
        <taxon>Saurischia</taxon>
        <taxon>Theropoda</taxon>
        <taxon>Coelurosauria</taxon>
        <taxon>Aves</taxon>
        <taxon>Neognathae</taxon>
        <taxon>Neoaves</taxon>
        <taxon>Telluraves</taxon>
        <taxon>Australaves</taxon>
        <taxon>Passeriformes</taxon>
        <taxon>Corvoidea</taxon>
        <taxon>Corvidae</taxon>
        <taxon>Corvus</taxon>
    </lineage>
</organism>
<keyword evidence="8" id="KW-0493">Microtubule</keyword>
<dbReference type="Proteomes" id="UP000694553">
    <property type="component" value="Unassembled WGS sequence"/>
</dbReference>
<dbReference type="SUPFAM" id="SSF82931">
    <property type="entry name" value="Tumor suppressor gene product Apc"/>
    <property type="match status" value="1"/>
</dbReference>
<proteinExistence type="inferred from homology"/>
<evidence type="ECO:0000313" key="18">
    <source>
        <dbReference type="Proteomes" id="UP000694553"/>
    </source>
</evidence>
<reference evidence="17" key="3">
    <citation type="submission" date="2025-09" db="UniProtKB">
        <authorList>
            <consortium name="Ensembl"/>
        </authorList>
    </citation>
    <scope>IDENTIFICATION</scope>
</reference>
<dbReference type="PANTHER" id="PTHR12607">
    <property type="entry name" value="ADENOMATOUS POLYPOSIS COLI PROTEIN FAMILY"/>
    <property type="match status" value="1"/>
</dbReference>
<evidence type="ECO:0000256" key="5">
    <source>
        <dbReference type="ARBA" id="ARBA00022490"/>
    </source>
</evidence>
<evidence type="ECO:0000256" key="15">
    <source>
        <dbReference type="SAM" id="Coils"/>
    </source>
</evidence>
<feature type="region of interest" description="Disordered" evidence="16">
    <location>
        <begin position="992"/>
        <end position="1018"/>
    </location>
</feature>
<evidence type="ECO:0000256" key="14">
    <source>
        <dbReference type="ARBA" id="ARBA00072462"/>
    </source>
</evidence>
<dbReference type="GO" id="GO:0016342">
    <property type="term" value="C:catenin complex"/>
    <property type="evidence" value="ECO:0007669"/>
    <property type="project" value="TreeGrafter"/>
</dbReference>
<dbReference type="GO" id="GO:0008017">
    <property type="term" value="F:microtubule binding"/>
    <property type="evidence" value="ECO:0007669"/>
    <property type="project" value="InterPro"/>
</dbReference>
<dbReference type="InterPro" id="IPR009234">
    <property type="entry name" value="APC_basic_dom"/>
</dbReference>
<dbReference type="Pfam" id="PF05924">
    <property type="entry name" value="SAMP"/>
    <property type="match status" value="2"/>
</dbReference>
<dbReference type="GO" id="GO:0007399">
    <property type="term" value="P:nervous system development"/>
    <property type="evidence" value="ECO:0007669"/>
    <property type="project" value="TreeGrafter"/>
</dbReference>
<evidence type="ECO:0000256" key="1">
    <source>
        <dbReference type="ARBA" id="ARBA00004245"/>
    </source>
</evidence>
<feature type="compositionally biased region" description="Polar residues" evidence="16">
    <location>
        <begin position="2503"/>
        <end position="2517"/>
    </location>
</feature>
<dbReference type="FunFam" id="1.20.5.10:FF:000003">
    <property type="entry name" value="Adenomatous polyposis coli protein 2"/>
    <property type="match status" value="1"/>
</dbReference>
<dbReference type="PANTHER" id="PTHR12607:SF3">
    <property type="entry name" value="ADENOMATOUS POLYPOSIS COLI PROTEIN 2"/>
    <property type="match status" value="1"/>
</dbReference>
<dbReference type="InterPro" id="IPR011989">
    <property type="entry name" value="ARM-like"/>
</dbReference>
<evidence type="ECO:0000256" key="8">
    <source>
        <dbReference type="ARBA" id="ARBA00022701"/>
    </source>
</evidence>
<dbReference type="Pfam" id="PF00514">
    <property type="entry name" value="Arm"/>
    <property type="match status" value="2"/>
</dbReference>
<dbReference type="Gene3D" id="1.10.287.450">
    <property type="entry name" value="Helix hairpin bin"/>
    <property type="match status" value="1"/>
</dbReference>
<keyword evidence="6" id="KW-0597">Phosphoprotein</keyword>
<dbReference type="Pfam" id="PF16629">
    <property type="entry name" value="Arm_APC_u3"/>
    <property type="match status" value="1"/>
</dbReference>
<feature type="compositionally biased region" description="Basic and acidic residues" evidence="16">
    <location>
        <begin position="1155"/>
        <end position="1195"/>
    </location>
</feature>
<feature type="compositionally biased region" description="Pro residues" evidence="16">
    <location>
        <begin position="2202"/>
        <end position="2215"/>
    </location>
</feature>
<feature type="compositionally biased region" description="Low complexity" evidence="16">
    <location>
        <begin position="1859"/>
        <end position="1873"/>
    </location>
</feature>
<dbReference type="GO" id="GO:0016477">
    <property type="term" value="P:cell migration"/>
    <property type="evidence" value="ECO:0007669"/>
    <property type="project" value="TreeGrafter"/>
</dbReference>
<feature type="compositionally biased region" description="Basic and acidic residues" evidence="16">
    <location>
        <begin position="2037"/>
        <end position="2054"/>
    </location>
</feature>
<feature type="compositionally biased region" description="Low complexity" evidence="16">
    <location>
        <begin position="2159"/>
        <end position="2172"/>
    </location>
</feature>
<evidence type="ECO:0000256" key="3">
    <source>
        <dbReference type="ARBA" id="ARBA00004556"/>
    </source>
</evidence>
<feature type="compositionally biased region" description="Basic residues" evidence="16">
    <location>
        <begin position="1922"/>
        <end position="1934"/>
    </location>
</feature>
<dbReference type="GO" id="GO:0008013">
    <property type="term" value="F:beta-catenin binding"/>
    <property type="evidence" value="ECO:0007669"/>
    <property type="project" value="InterPro"/>
</dbReference>
<keyword evidence="5" id="KW-0963">Cytoplasm</keyword>
<feature type="region of interest" description="Disordered" evidence="16">
    <location>
        <begin position="1693"/>
        <end position="1768"/>
    </location>
</feature>
<dbReference type="SUPFAM" id="SSF48371">
    <property type="entry name" value="ARM repeat"/>
    <property type="match status" value="1"/>
</dbReference>
<evidence type="ECO:0000256" key="7">
    <source>
        <dbReference type="ARBA" id="ARBA00022687"/>
    </source>
</evidence>